<organism evidence="2 3">
    <name type="scientific">Tanacetum coccineum</name>
    <dbReference type="NCBI Taxonomy" id="301880"/>
    <lineage>
        <taxon>Eukaryota</taxon>
        <taxon>Viridiplantae</taxon>
        <taxon>Streptophyta</taxon>
        <taxon>Embryophyta</taxon>
        <taxon>Tracheophyta</taxon>
        <taxon>Spermatophyta</taxon>
        <taxon>Magnoliopsida</taxon>
        <taxon>eudicotyledons</taxon>
        <taxon>Gunneridae</taxon>
        <taxon>Pentapetalae</taxon>
        <taxon>asterids</taxon>
        <taxon>campanulids</taxon>
        <taxon>Asterales</taxon>
        <taxon>Asteraceae</taxon>
        <taxon>Asteroideae</taxon>
        <taxon>Anthemideae</taxon>
        <taxon>Anthemidinae</taxon>
        <taxon>Tanacetum</taxon>
    </lineage>
</organism>
<name>A0ABQ5EVM4_9ASTR</name>
<keyword evidence="3" id="KW-1185">Reference proteome</keyword>
<reference evidence="2" key="2">
    <citation type="submission" date="2022-01" db="EMBL/GenBank/DDBJ databases">
        <authorList>
            <person name="Yamashiro T."/>
            <person name="Shiraishi A."/>
            <person name="Satake H."/>
            <person name="Nakayama K."/>
        </authorList>
    </citation>
    <scope>NUCLEOTIDE SEQUENCE</scope>
</reference>
<reference evidence="2" key="1">
    <citation type="journal article" date="2022" name="Int. J. Mol. Sci.">
        <title>Draft Genome of Tanacetum Coccineum: Genomic Comparison of Closely Related Tanacetum-Family Plants.</title>
        <authorList>
            <person name="Yamashiro T."/>
            <person name="Shiraishi A."/>
            <person name="Nakayama K."/>
            <person name="Satake H."/>
        </authorList>
    </citation>
    <scope>NUCLEOTIDE SEQUENCE</scope>
</reference>
<dbReference type="EMBL" id="BQNB010016709">
    <property type="protein sequence ID" value="GJT54863.1"/>
    <property type="molecule type" value="Genomic_DNA"/>
</dbReference>
<dbReference type="InterPro" id="IPR025724">
    <property type="entry name" value="GAG-pre-integrase_dom"/>
</dbReference>
<comment type="caution">
    <text evidence="2">The sequence shown here is derived from an EMBL/GenBank/DDBJ whole genome shotgun (WGS) entry which is preliminary data.</text>
</comment>
<evidence type="ECO:0000313" key="2">
    <source>
        <dbReference type="EMBL" id="GJT54863.1"/>
    </source>
</evidence>
<proteinExistence type="predicted"/>
<sequence length="382" mass="43373">MLNEIESLKAQLRSKEHSLTSNYVKPKVLAPGIHGMCVVNILNSVNANPTVRIVLNKEKQIWKPKGKLSDNSLNKTKQIWKPKGKLSDNSLNKTKQIWKPKDKLSDNSLYKTQRVWKATGKLFADIGYQVDPQSYRSCFGIWTQAAQNNDGEIVQRLNEFCGNRSPGVSQIRGNDHLGAIMGNLVNPDLEVAFRKHTCCVRDLNGTDILKGSRGTNLYTISIDEMMKSSPICLLSKATMSISWIWHRRLNHLNFGTINDLARKDLVVPPGFILCLTTKAQMHRQQELHLSPSTTYIHRPSNLTKCRRTLSIRHPNPSQMFYPPSHNLVYWRSSCTDRSHIIFIANRQPEHDSSPDGDVKTAFLNGDLQEEVFVSQPEGFEDQ</sequence>
<evidence type="ECO:0000313" key="3">
    <source>
        <dbReference type="Proteomes" id="UP001151760"/>
    </source>
</evidence>
<gene>
    <name evidence="2" type="ORF">Tco_0989917</name>
</gene>
<accession>A0ABQ5EVM4</accession>
<protein>
    <submittedName>
        <fullName evidence="2">Retrovirus-related pol polyprotein from transposon TNT 1-94</fullName>
    </submittedName>
</protein>
<evidence type="ECO:0000259" key="1">
    <source>
        <dbReference type="Pfam" id="PF13976"/>
    </source>
</evidence>
<feature type="domain" description="GAG-pre-integrase" evidence="1">
    <location>
        <begin position="216"/>
        <end position="266"/>
    </location>
</feature>
<dbReference type="Pfam" id="PF13976">
    <property type="entry name" value="gag_pre-integrs"/>
    <property type="match status" value="1"/>
</dbReference>
<dbReference type="Proteomes" id="UP001151760">
    <property type="component" value="Unassembled WGS sequence"/>
</dbReference>